<keyword evidence="3" id="KW-1185">Reference proteome</keyword>
<dbReference type="AlphaFoldDB" id="E3N6L7"/>
<name>E3N6L7_CAERE</name>
<protein>
    <submittedName>
        <fullName evidence="2">Uncharacterized protein</fullName>
    </submittedName>
</protein>
<dbReference type="EMBL" id="DS268541">
    <property type="protein sequence ID" value="EFO88179.1"/>
    <property type="molecule type" value="Genomic_DNA"/>
</dbReference>
<dbReference type="InParanoid" id="E3N6L7"/>
<proteinExistence type="predicted"/>
<feature type="region of interest" description="Disordered" evidence="1">
    <location>
        <begin position="106"/>
        <end position="125"/>
    </location>
</feature>
<sequence>MVTTSCNKCSEIIEEGEEINHLTSCDQSLFSCKTCKQLIQVLSIGRHQCIPQIVIEDVDGNGVQEEMEPVDYNVPQALQQQQGVPDQEIRFRGPVGEVERHIVQDQGNEAAPDESAPKPLNDRPLNNDDYTPPFITMFLMLWSGAVPVVEDWFNWGGIIWSGWDHLSSAVYLVTIASIVVPRFLSHKCSSSCGVLVSAFLSVLFNQSSRICFATTFCCFCATSSSSLVTSFRKLVWDRETLDYVPRVWLAVALVFLLWEFIRRFVEYSKSESRVHPVLLRVLNA</sequence>
<gene>
    <name evidence="2" type="ORF">CRE_06952</name>
</gene>
<evidence type="ECO:0000256" key="1">
    <source>
        <dbReference type="SAM" id="MobiDB-lite"/>
    </source>
</evidence>
<organism evidence="3">
    <name type="scientific">Caenorhabditis remanei</name>
    <name type="common">Caenorhabditis vulgaris</name>
    <dbReference type="NCBI Taxonomy" id="31234"/>
    <lineage>
        <taxon>Eukaryota</taxon>
        <taxon>Metazoa</taxon>
        <taxon>Ecdysozoa</taxon>
        <taxon>Nematoda</taxon>
        <taxon>Chromadorea</taxon>
        <taxon>Rhabditida</taxon>
        <taxon>Rhabditina</taxon>
        <taxon>Rhabditomorpha</taxon>
        <taxon>Rhabditoidea</taxon>
        <taxon>Rhabditidae</taxon>
        <taxon>Peloderinae</taxon>
        <taxon>Caenorhabditis</taxon>
    </lineage>
</organism>
<reference evidence="2" key="1">
    <citation type="submission" date="2007-07" db="EMBL/GenBank/DDBJ databases">
        <title>PCAP assembly of the Caenorhabditis remanei genome.</title>
        <authorList>
            <consortium name="The Caenorhabditis remanei Sequencing Consortium"/>
            <person name="Wilson R.K."/>
        </authorList>
    </citation>
    <scope>NUCLEOTIDE SEQUENCE [LARGE SCALE GENOMIC DNA]</scope>
    <source>
        <strain evidence="2">PB4641</strain>
    </source>
</reference>
<dbReference type="Proteomes" id="UP000008281">
    <property type="component" value="Unassembled WGS sequence"/>
</dbReference>
<dbReference type="STRING" id="31234.E3N6L7"/>
<accession>E3N6L7</accession>
<evidence type="ECO:0000313" key="3">
    <source>
        <dbReference type="Proteomes" id="UP000008281"/>
    </source>
</evidence>
<dbReference type="HOGENOM" id="CLU_980845_0_0_1"/>
<evidence type="ECO:0000313" key="2">
    <source>
        <dbReference type="EMBL" id="EFO88179.1"/>
    </source>
</evidence>